<dbReference type="Proteomes" id="UP000192756">
    <property type="component" value="Unassembled WGS sequence"/>
</dbReference>
<evidence type="ECO:0000256" key="4">
    <source>
        <dbReference type="SAM" id="Phobius"/>
    </source>
</evidence>
<evidence type="ECO:0000313" key="6">
    <source>
        <dbReference type="EMBL" id="SMD05165.1"/>
    </source>
</evidence>
<evidence type="ECO:0000256" key="1">
    <source>
        <dbReference type="ARBA" id="ARBA00023015"/>
    </source>
</evidence>
<dbReference type="GO" id="GO:0043565">
    <property type="term" value="F:sequence-specific DNA binding"/>
    <property type="evidence" value="ECO:0007669"/>
    <property type="project" value="InterPro"/>
</dbReference>
<keyword evidence="4" id="KW-0812">Transmembrane</keyword>
<feature type="domain" description="HTH araC/xylS-type" evidence="5">
    <location>
        <begin position="290"/>
        <end position="393"/>
    </location>
</feature>
<reference evidence="7" key="1">
    <citation type="submission" date="2017-04" db="EMBL/GenBank/DDBJ databases">
        <authorList>
            <person name="Varghese N."/>
            <person name="Submissions S."/>
        </authorList>
    </citation>
    <scope>NUCLEOTIDE SEQUENCE [LARGE SCALE GENOMIC DNA]</scope>
    <source>
        <strain evidence="7">DSM 12126</strain>
    </source>
</reference>
<feature type="transmembrane region" description="Helical" evidence="4">
    <location>
        <begin position="32"/>
        <end position="51"/>
    </location>
</feature>
<keyword evidence="3" id="KW-0804">Transcription</keyword>
<dbReference type="InterPro" id="IPR009057">
    <property type="entry name" value="Homeodomain-like_sf"/>
</dbReference>
<evidence type="ECO:0000256" key="3">
    <source>
        <dbReference type="ARBA" id="ARBA00023163"/>
    </source>
</evidence>
<feature type="transmembrane region" description="Helical" evidence="4">
    <location>
        <begin position="189"/>
        <end position="206"/>
    </location>
</feature>
<keyword evidence="4" id="KW-0472">Membrane</keyword>
<dbReference type="SMART" id="SM00342">
    <property type="entry name" value="HTH_ARAC"/>
    <property type="match status" value="1"/>
</dbReference>
<feature type="transmembrane region" description="Helical" evidence="4">
    <location>
        <begin position="147"/>
        <end position="168"/>
    </location>
</feature>
<dbReference type="PANTHER" id="PTHR43280:SF29">
    <property type="entry name" value="ARAC-FAMILY TRANSCRIPTIONAL REGULATOR"/>
    <property type="match status" value="1"/>
</dbReference>
<keyword evidence="1" id="KW-0805">Transcription regulation</keyword>
<dbReference type="PANTHER" id="PTHR43280">
    <property type="entry name" value="ARAC-FAMILY TRANSCRIPTIONAL REGULATOR"/>
    <property type="match status" value="1"/>
</dbReference>
<dbReference type="STRING" id="151894.SAMN04488524_4441"/>
<evidence type="ECO:0000256" key="2">
    <source>
        <dbReference type="ARBA" id="ARBA00023125"/>
    </source>
</evidence>
<dbReference type="EMBL" id="FWXT01000005">
    <property type="protein sequence ID" value="SMD05165.1"/>
    <property type="molecule type" value="Genomic_DNA"/>
</dbReference>
<dbReference type="PROSITE" id="PS01124">
    <property type="entry name" value="HTH_ARAC_FAMILY_2"/>
    <property type="match status" value="1"/>
</dbReference>
<dbReference type="Pfam" id="PF12833">
    <property type="entry name" value="HTH_18"/>
    <property type="match status" value="1"/>
</dbReference>
<sequence>MGFLNFLTSIVCFFLFLFSFNLFFAKRGNRTLNCLLGVIFFSRFGQILVLLLVHSEQQACFSFFHQLFTPLYFAAPACFFLYIKHFISDHKRLSVCEWLHFIPAVLFTIHVLPIGMGPVINWDAIWKQISNNKQLFITERSGLLPAYFYYIGRPLLVVGYLATAWFVVLRSEKLKAVKDEDPGKRWILILIRAATFFQLISFVPLISGDVQRTHPNSVYVIIGCLVMLCVLVFVLHRPEIFYRYLFVPADSGLAALKDIKAEQPEQDTVLFSATKKTILLPTELSSEYARMMQAFMENNKPYLTADFQIVDLATAVDIPVHHCSFVVNNVMDKNFRDWINGYRVRFFMQQYLLKSEKMTIEAIAYESGFKSQGTFYNAFKKETGVMPKAYFLQK</sequence>
<protein>
    <submittedName>
        <fullName evidence="6">Transcriptional regulator, AraC family</fullName>
    </submittedName>
</protein>
<feature type="transmembrane region" description="Helical" evidence="4">
    <location>
        <begin position="63"/>
        <end position="83"/>
    </location>
</feature>
<dbReference type="InterPro" id="IPR018060">
    <property type="entry name" value="HTH_AraC"/>
</dbReference>
<dbReference type="SUPFAM" id="SSF46689">
    <property type="entry name" value="Homeodomain-like"/>
    <property type="match status" value="1"/>
</dbReference>
<keyword evidence="7" id="KW-1185">Reference proteome</keyword>
<proteinExistence type="predicted"/>
<keyword evidence="2" id="KW-0238">DNA-binding</keyword>
<dbReference type="GO" id="GO:0003700">
    <property type="term" value="F:DNA-binding transcription factor activity"/>
    <property type="evidence" value="ECO:0007669"/>
    <property type="project" value="InterPro"/>
</dbReference>
<evidence type="ECO:0000259" key="5">
    <source>
        <dbReference type="PROSITE" id="PS01124"/>
    </source>
</evidence>
<feature type="transmembrane region" description="Helical" evidence="4">
    <location>
        <begin position="218"/>
        <end position="235"/>
    </location>
</feature>
<accession>A0A1W2E665</accession>
<feature type="transmembrane region" description="Helical" evidence="4">
    <location>
        <begin position="95"/>
        <end position="116"/>
    </location>
</feature>
<dbReference type="AlphaFoldDB" id="A0A1W2E665"/>
<evidence type="ECO:0000313" key="7">
    <source>
        <dbReference type="Proteomes" id="UP000192756"/>
    </source>
</evidence>
<feature type="transmembrane region" description="Helical" evidence="4">
    <location>
        <begin position="6"/>
        <end position="25"/>
    </location>
</feature>
<name>A0A1W2E665_9SPHI</name>
<organism evidence="6 7">
    <name type="scientific">Pedobacter africanus</name>
    <dbReference type="NCBI Taxonomy" id="151894"/>
    <lineage>
        <taxon>Bacteria</taxon>
        <taxon>Pseudomonadati</taxon>
        <taxon>Bacteroidota</taxon>
        <taxon>Sphingobacteriia</taxon>
        <taxon>Sphingobacteriales</taxon>
        <taxon>Sphingobacteriaceae</taxon>
        <taxon>Pedobacter</taxon>
    </lineage>
</organism>
<keyword evidence="4" id="KW-1133">Transmembrane helix</keyword>
<gene>
    <name evidence="6" type="ORF">SAMN04488524_4441</name>
</gene>
<dbReference type="Gene3D" id="1.10.10.60">
    <property type="entry name" value="Homeodomain-like"/>
    <property type="match status" value="1"/>
</dbReference>